<dbReference type="EnsemblPlants" id="TuG1812G0300003128.01.T01">
    <property type="protein sequence ID" value="TuG1812G0300003128.01.T01"/>
    <property type="gene ID" value="TuG1812G0300003128.01"/>
</dbReference>
<proteinExistence type="predicted"/>
<dbReference type="InterPro" id="IPR045055">
    <property type="entry name" value="DNA2/NAM7-like"/>
</dbReference>
<sequence>MRNATLLLCTTSMRECELLIPLSLHLLKHGVLVGDDCQLIQRLEQSKVCKEVGFATSLFGSLVMLQFNIHLLNIQYHMNPSSGYFQMSSFMRGRLAWRPS</sequence>
<keyword evidence="2" id="KW-1185">Reference proteome</keyword>
<evidence type="ECO:0000313" key="2">
    <source>
        <dbReference type="Proteomes" id="UP000015106"/>
    </source>
</evidence>
<dbReference type="AlphaFoldDB" id="A0A8R7PUY2"/>
<name>A0A8R7PUY2_TRIUA</name>
<dbReference type="PANTHER" id="PTHR10887">
    <property type="entry name" value="DNA2/NAM7 HELICASE FAMILY"/>
    <property type="match status" value="1"/>
</dbReference>
<dbReference type="Gramene" id="TuG1812G0300003128.01.T01">
    <property type="protein sequence ID" value="TuG1812G0300003128.01.T01"/>
    <property type="gene ID" value="TuG1812G0300003128.01"/>
</dbReference>
<accession>A0A8R7PUY2</accession>
<evidence type="ECO:0008006" key="3">
    <source>
        <dbReference type="Google" id="ProtNLM"/>
    </source>
</evidence>
<organism evidence="1 2">
    <name type="scientific">Triticum urartu</name>
    <name type="common">Red wild einkorn</name>
    <name type="synonym">Crithodium urartu</name>
    <dbReference type="NCBI Taxonomy" id="4572"/>
    <lineage>
        <taxon>Eukaryota</taxon>
        <taxon>Viridiplantae</taxon>
        <taxon>Streptophyta</taxon>
        <taxon>Embryophyta</taxon>
        <taxon>Tracheophyta</taxon>
        <taxon>Spermatophyta</taxon>
        <taxon>Magnoliopsida</taxon>
        <taxon>Liliopsida</taxon>
        <taxon>Poales</taxon>
        <taxon>Poaceae</taxon>
        <taxon>BOP clade</taxon>
        <taxon>Pooideae</taxon>
        <taxon>Triticodae</taxon>
        <taxon>Triticeae</taxon>
        <taxon>Triticinae</taxon>
        <taxon>Triticum</taxon>
    </lineage>
</organism>
<dbReference type="Proteomes" id="UP000015106">
    <property type="component" value="Chromosome 3"/>
</dbReference>
<dbReference type="PANTHER" id="PTHR10887:SF522">
    <property type="entry name" value="P-LOOP CONTAINING NUCLEOSIDE TRIPHOSPHATE HYDROLASES SUPERFAMILY PROTEIN"/>
    <property type="match status" value="1"/>
</dbReference>
<reference evidence="1" key="2">
    <citation type="submission" date="2018-03" db="EMBL/GenBank/DDBJ databases">
        <title>The Triticum urartu genome reveals the dynamic nature of wheat genome evolution.</title>
        <authorList>
            <person name="Ling H."/>
            <person name="Ma B."/>
            <person name="Shi X."/>
            <person name="Liu H."/>
            <person name="Dong L."/>
            <person name="Sun H."/>
            <person name="Cao Y."/>
            <person name="Gao Q."/>
            <person name="Zheng S."/>
            <person name="Li Y."/>
            <person name="Yu Y."/>
            <person name="Du H."/>
            <person name="Qi M."/>
            <person name="Li Y."/>
            <person name="Yu H."/>
            <person name="Cui Y."/>
            <person name="Wang N."/>
            <person name="Chen C."/>
            <person name="Wu H."/>
            <person name="Zhao Y."/>
            <person name="Zhang J."/>
            <person name="Li Y."/>
            <person name="Zhou W."/>
            <person name="Zhang B."/>
            <person name="Hu W."/>
            <person name="Eijk M."/>
            <person name="Tang J."/>
            <person name="Witsenboer H."/>
            <person name="Zhao S."/>
            <person name="Li Z."/>
            <person name="Zhang A."/>
            <person name="Wang D."/>
            <person name="Liang C."/>
        </authorList>
    </citation>
    <scope>NUCLEOTIDE SEQUENCE [LARGE SCALE GENOMIC DNA]</scope>
    <source>
        <strain evidence="1">cv. G1812</strain>
    </source>
</reference>
<dbReference type="InterPro" id="IPR027417">
    <property type="entry name" value="P-loop_NTPase"/>
</dbReference>
<reference evidence="1" key="3">
    <citation type="submission" date="2022-06" db="UniProtKB">
        <authorList>
            <consortium name="EnsemblPlants"/>
        </authorList>
    </citation>
    <scope>IDENTIFICATION</scope>
</reference>
<reference evidence="2" key="1">
    <citation type="journal article" date="2013" name="Nature">
        <title>Draft genome of the wheat A-genome progenitor Triticum urartu.</title>
        <authorList>
            <person name="Ling H.Q."/>
            <person name="Zhao S."/>
            <person name="Liu D."/>
            <person name="Wang J."/>
            <person name="Sun H."/>
            <person name="Zhang C."/>
            <person name="Fan H."/>
            <person name="Li D."/>
            <person name="Dong L."/>
            <person name="Tao Y."/>
            <person name="Gao C."/>
            <person name="Wu H."/>
            <person name="Li Y."/>
            <person name="Cui Y."/>
            <person name="Guo X."/>
            <person name="Zheng S."/>
            <person name="Wang B."/>
            <person name="Yu K."/>
            <person name="Liang Q."/>
            <person name="Yang W."/>
            <person name="Lou X."/>
            <person name="Chen J."/>
            <person name="Feng M."/>
            <person name="Jian J."/>
            <person name="Zhang X."/>
            <person name="Luo G."/>
            <person name="Jiang Y."/>
            <person name="Liu J."/>
            <person name="Wang Z."/>
            <person name="Sha Y."/>
            <person name="Zhang B."/>
            <person name="Wu H."/>
            <person name="Tang D."/>
            <person name="Shen Q."/>
            <person name="Xue P."/>
            <person name="Zou S."/>
            <person name="Wang X."/>
            <person name="Liu X."/>
            <person name="Wang F."/>
            <person name="Yang Y."/>
            <person name="An X."/>
            <person name="Dong Z."/>
            <person name="Zhang K."/>
            <person name="Zhang X."/>
            <person name="Luo M.C."/>
            <person name="Dvorak J."/>
            <person name="Tong Y."/>
            <person name="Wang J."/>
            <person name="Yang H."/>
            <person name="Li Z."/>
            <person name="Wang D."/>
            <person name="Zhang A."/>
            <person name="Wang J."/>
        </authorList>
    </citation>
    <scope>NUCLEOTIDE SEQUENCE</scope>
    <source>
        <strain evidence="2">cv. G1812</strain>
    </source>
</reference>
<evidence type="ECO:0000313" key="1">
    <source>
        <dbReference type="EnsemblPlants" id="TuG1812G0300003128.01.T01"/>
    </source>
</evidence>
<dbReference type="Gene3D" id="3.40.50.300">
    <property type="entry name" value="P-loop containing nucleotide triphosphate hydrolases"/>
    <property type="match status" value="1"/>
</dbReference>
<protein>
    <recommendedName>
        <fullName evidence="3">DNA2/NAM7 helicase helicase domain-containing protein</fullName>
    </recommendedName>
</protein>